<feature type="transmembrane region" description="Helical" evidence="20">
    <location>
        <begin position="141"/>
        <end position="159"/>
    </location>
</feature>
<dbReference type="AlphaFoldDB" id="W8VKX1"/>
<reference evidence="23" key="1">
    <citation type="submission" date="2013-05" db="EMBL/GenBank/DDBJ databases">
        <title>The complete mitogenome of the deep-sea hydrothermal vent shrimp Alvinocaris longirostris: a comparative analysis with shallow-sea shrimps.</title>
        <authorList>
            <person name="Tokuda G."/>
            <person name="Kumara R.P."/>
            <person name="Yamasaki H."/>
        </authorList>
    </citation>
    <scope>NUCLEOTIDE SEQUENCE</scope>
</reference>
<protein>
    <recommendedName>
        <fullName evidence="4 20">Cytochrome b</fullName>
    </recommendedName>
</protein>
<sequence>MTAPMRKSHPLLSIANGAVIDLPSPANISILWNFGSLLGLCLVVQIATGIFLAMHYTAHIDLAFSSVAHICRDVNYGWLLRTLHANGGSFFFICIYAHIGRGMYYGSFTFMHTWSVGVIILFLTMATAFLGYVLPWGQMSFWGATVITNLFSAIPYVGNELVQWIWGGFAVDNATLVRFFAFHFLFPFIIAAATLVHILFLHQTGSNNPLGISSQIDKIPFHPYFSFKDIVGFVVLLMALVMLTLLGPYLLGDPDNFVPANPLVTPAHIQPEWYFLFAYAILRSIPNKLGGVVALAASVAILFILPFTHKAKFRSLAFYPLNQIMFWVMVVIVALLTWIGARPVEDPFVITGQILTVAYFAYYLLNPLTTILWDKLLD</sequence>
<dbReference type="Gene3D" id="1.20.810.10">
    <property type="entry name" value="Cytochrome Bc1 Complex, Chain C"/>
    <property type="match status" value="1"/>
</dbReference>
<dbReference type="GO" id="GO:0005743">
    <property type="term" value="C:mitochondrial inner membrane"/>
    <property type="evidence" value="ECO:0007669"/>
    <property type="project" value="UniProtKB-SubCell"/>
</dbReference>
<evidence type="ECO:0000256" key="5">
    <source>
        <dbReference type="ARBA" id="ARBA00022448"/>
    </source>
</evidence>
<dbReference type="CDD" id="cd00290">
    <property type="entry name" value="cytochrome_b_C"/>
    <property type="match status" value="1"/>
</dbReference>
<evidence type="ECO:0000256" key="7">
    <source>
        <dbReference type="ARBA" id="ARBA00022660"/>
    </source>
</evidence>
<dbReference type="EMBL" id="AB821296">
    <property type="protein sequence ID" value="BAO52806.1"/>
    <property type="molecule type" value="Genomic_DNA"/>
</dbReference>
<dbReference type="Pfam" id="PF00033">
    <property type="entry name" value="Cytochrome_B"/>
    <property type="match status" value="1"/>
</dbReference>
<comment type="subunit">
    <text evidence="3">The main subunits of complex b-c1 are: cytochrome b, cytochrome c1 and the Rieske protein.</text>
</comment>
<dbReference type="InterPro" id="IPR030689">
    <property type="entry name" value="Cytochrome_b"/>
</dbReference>
<dbReference type="InterPro" id="IPR016174">
    <property type="entry name" value="Di-haem_cyt_TM"/>
</dbReference>
<dbReference type="InterPro" id="IPR005798">
    <property type="entry name" value="Cyt_b/b6_C"/>
</dbReference>
<evidence type="ECO:0000256" key="8">
    <source>
        <dbReference type="ARBA" id="ARBA00022692"/>
    </source>
</evidence>
<evidence type="ECO:0000259" key="22">
    <source>
        <dbReference type="PROSITE" id="PS51003"/>
    </source>
</evidence>
<evidence type="ECO:0000256" key="17">
    <source>
        <dbReference type="ARBA" id="ARBA00061233"/>
    </source>
</evidence>
<comment type="similarity">
    <text evidence="17 20">Belongs to the cytochrome b family.</text>
</comment>
<keyword evidence="13 19" id="KW-0408">Iron</keyword>
<dbReference type="RefSeq" id="YP_009646695.1">
    <property type="nucleotide sequence ID" value="NC_042497.1"/>
</dbReference>
<evidence type="ECO:0000256" key="15">
    <source>
        <dbReference type="ARBA" id="ARBA00023128"/>
    </source>
</evidence>
<feature type="domain" description="Cytochrome b/b6 C-terminal region profile" evidence="22">
    <location>
        <begin position="211"/>
        <end position="378"/>
    </location>
</feature>
<dbReference type="InterPro" id="IPR027387">
    <property type="entry name" value="Cytb/b6-like_sf"/>
</dbReference>
<dbReference type="GO" id="GO:0046872">
    <property type="term" value="F:metal ion binding"/>
    <property type="evidence" value="ECO:0007669"/>
    <property type="project" value="UniProtKB-UniRule"/>
</dbReference>
<proteinExistence type="inferred from homology"/>
<feature type="transmembrane region" description="Helical" evidence="20">
    <location>
        <begin position="78"/>
        <end position="99"/>
    </location>
</feature>
<organism evidence="23">
    <name type="scientific">Alvinocaris longirostris</name>
    <dbReference type="NCBI Taxonomy" id="337181"/>
    <lineage>
        <taxon>Eukaryota</taxon>
        <taxon>Metazoa</taxon>
        <taxon>Ecdysozoa</taxon>
        <taxon>Arthropoda</taxon>
        <taxon>Crustacea</taxon>
        <taxon>Multicrustacea</taxon>
        <taxon>Malacostraca</taxon>
        <taxon>Eumalacostraca</taxon>
        <taxon>Eucarida</taxon>
        <taxon>Decapoda</taxon>
        <taxon>Pleocyemata</taxon>
        <taxon>Caridea</taxon>
        <taxon>Bresilioidea</taxon>
        <taxon>Alvinocarididae</taxon>
        <taxon>Alvinocaris</taxon>
    </lineage>
</organism>
<feature type="transmembrane region" description="Helical" evidence="20">
    <location>
        <begin position="111"/>
        <end position="134"/>
    </location>
</feature>
<evidence type="ECO:0000256" key="4">
    <source>
        <dbReference type="ARBA" id="ARBA00013531"/>
    </source>
</evidence>
<dbReference type="FunFam" id="1.20.810.10:FF:000002">
    <property type="entry name" value="Cytochrome b"/>
    <property type="match status" value="1"/>
</dbReference>
<keyword evidence="16 20" id="KW-0472">Membrane</keyword>
<dbReference type="InterPro" id="IPR048260">
    <property type="entry name" value="Cytochrome_b_C_euk/bac"/>
</dbReference>
<dbReference type="PROSITE" id="PS51002">
    <property type="entry name" value="CYTB_NTER"/>
    <property type="match status" value="1"/>
</dbReference>
<comment type="cofactor">
    <cofactor evidence="20">
        <name>heme b</name>
        <dbReference type="ChEBI" id="CHEBI:60344"/>
    </cofactor>
    <text evidence="20">Binds 2 heme groups non-covalently.</text>
</comment>
<dbReference type="SUPFAM" id="SSF81648">
    <property type="entry name" value="a domain/subunit of cytochrome bc1 complex (Ubiquinol-cytochrome c reductase)"/>
    <property type="match status" value="1"/>
</dbReference>
<evidence type="ECO:0000259" key="21">
    <source>
        <dbReference type="PROSITE" id="PS51002"/>
    </source>
</evidence>
<dbReference type="GO" id="GO:0008121">
    <property type="term" value="F:quinol-cytochrome-c reductase activity"/>
    <property type="evidence" value="ECO:0007669"/>
    <property type="project" value="InterPro"/>
</dbReference>
<feature type="transmembrane region" description="Helical" evidence="20">
    <location>
        <begin position="179"/>
        <end position="201"/>
    </location>
</feature>
<keyword evidence="14" id="KW-0830">Ubiquinone</keyword>
<dbReference type="PANTHER" id="PTHR19271:SF16">
    <property type="entry name" value="CYTOCHROME B"/>
    <property type="match status" value="1"/>
</dbReference>
<dbReference type="InterPro" id="IPR048259">
    <property type="entry name" value="Cytochrome_b_N_euk/bac"/>
</dbReference>
<geneLocation type="mitochondrion" evidence="23"/>
<feature type="domain" description="Cytochrome b/b6 N-terminal region profile" evidence="21">
    <location>
        <begin position="1"/>
        <end position="210"/>
    </location>
</feature>
<feature type="transmembrane region" description="Helical" evidence="20">
    <location>
        <begin position="30"/>
        <end position="57"/>
    </location>
</feature>
<dbReference type="InterPro" id="IPR036150">
    <property type="entry name" value="Cyt_b/b6_C_sf"/>
</dbReference>
<keyword evidence="11 20" id="KW-0249">Electron transport</keyword>
<comment type="function">
    <text evidence="1 20">Component of the ubiquinol-cytochrome c reductase complex (complex III or cytochrome b-c1 complex) that is part of the mitochondrial respiratory chain. The b-c1 complex mediates electron transfer from ubiquinol to cytochrome c. Contributes to the generation of a proton gradient across the mitochondrial membrane that is then used for ATP synthesis.</text>
</comment>
<feature type="binding site" evidence="18">
    <location>
        <position position="202"/>
    </location>
    <ligand>
        <name>a ubiquinone</name>
        <dbReference type="ChEBI" id="CHEBI:16389"/>
    </ligand>
</feature>
<name>W8VKX1_9EUCA</name>
<dbReference type="InterPro" id="IPR005797">
    <property type="entry name" value="Cyt_b/b6_N"/>
</dbReference>
<keyword evidence="9 19" id="KW-0479">Metal-binding</keyword>
<evidence type="ECO:0000256" key="1">
    <source>
        <dbReference type="ARBA" id="ARBA00002566"/>
    </source>
</evidence>
<evidence type="ECO:0000256" key="16">
    <source>
        <dbReference type="ARBA" id="ARBA00023136"/>
    </source>
</evidence>
<dbReference type="GO" id="GO:0006122">
    <property type="term" value="P:mitochondrial electron transport, ubiquinol to cytochrome c"/>
    <property type="evidence" value="ECO:0007669"/>
    <property type="project" value="TreeGrafter"/>
</dbReference>
<evidence type="ECO:0000256" key="14">
    <source>
        <dbReference type="ARBA" id="ARBA00023075"/>
    </source>
</evidence>
<dbReference type="GO" id="GO:0045275">
    <property type="term" value="C:respiratory chain complex III"/>
    <property type="evidence" value="ECO:0007669"/>
    <property type="project" value="InterPro"/>
</dbReference>
<accession>W8VKX1</accession>
<keyword evidence="5 20" id="KW-0813">Transport</keyword>
<feature type="transmembrane region" description="Helical" evidence="20">
    <location>
        <begin position="347"/>
        <end position="365"/>
    </location>
</feature>
<evidence type="ECO:0000256" key="18">
    <source>
        <dbReference type="PIRSR" id="PIRSR038885-1"/>
    </source>
</evidence>
<keyword evidence="8 20" id="KW-0812">Transmembrane</keyword>
<evidence type="ECO:0000256" key="2">
    <source>
        <dbReference type="ARBA" id="ARBA00004448"/>
    </source>
</evidence>
<dbReference type="GO" id="GO:0016491">
    <property type="term" value="F:oxidoreductase activity"/>
    <property type="evidence" value="ECO:0007669"/>
    <property type="project" value="UniProtKB-UniRule"/>
</dbReference>
<comment type="cofactor">
    <cofactor evidence="19">
        <name>heme</name>
        <dbReference type="ChEBI" id="CHEBI:30413"/>
    </cofactor>
    <text evidence="19">Binds 2 heme groups non-covalently.</text>
</comment>
<evidence type="ECO:0000256" key="11">
    <source>
        <dbReference type="ARBA" id="ARBA00022982"/>
    </source>
</evidence>
<dbReference type="PANTHER" id="PTHR19271">
    <property type="entry name" value="CYTOCHROME B"/>
    <property type="match status" value="1"/>
</dbReference>
<feature type="binding site" description="axial binding residue" evidence="19">
    <location>
        <position position="98"/>
    </location>
    <ligand>
        <name>heme b</name>
        <dbReference type="ChEBI" id="CHEBI:60344"/>
        <label>b566</label>
    </ligand>
    <ligandPart>
        <name>Fe</name>
        <dbReference type="ChEBI" id="CHEBI:18248"/>
    </ligandPart>
</feature>
<feature type="binding site" description="axial binding residue" evidence="19">
    <location>
        <position position="197"/>
    </location>
    <ligand>
        <name>heme b</name>
        <dbReference type="ChEBI" id="CHEBI:60344"/>
        <label>b566</label>
    </ligand>
    <ligandPart>
        <name>Fe</name>
        <dbReference type="ChEBI" id="CHEBI:18248"/>
    </ligandPart>
</feature>
<feature type="transmembrane region" description="Helical" evidence="20">
    <location>
        <begin position="319"/>
        <end position="341"/>
    </location>
</feature>
<evidence type="ECO:0000256" key="19">
    <source>
        <dbReference type="PIRSR" id="PIRSR038885-2"/>
    </source>
</evidence>
<evidence type="ECO:0000256" key="9">
    <source>
        <dbReference type="ARBA" id="ARBA00022723"/>
    </source>
</evidence>
<keyword evidence="10" id="KW-0999">Mitochondrion inner membrane</keyword>
<keyword evidence="7 20" id="KW-0679">Respiratory chain</keyword>
<dbReference type="CDD" id="cd00284">
    <property type="entry name" value="Cytochrome_b_N"/>
    <property type="match status" value="1"/>
</dbReference>
<dbReference type="GeneID" id="41699149"/>
<evidence type="ECO:0000256" key="13">
    <source>
        <dbReference type="ARBA" id="ARBA00023004"/>
    </source>
</evidence>
<gene>
    <name evidence="23" type="primary">Cytb</name>
</gene>
<dbReference type="PIRSF" id="PIRSF038885">
    <property type="entry name" value="COB"/>
    <property type="match status" value="1"/>
</dbReference>
<comment type="subcellular location">
    <subcellularLocation>
        <location evidence="2">Mitochondrion inner membrane</location>
        <topology evidence="2">Multi-pass membrane protein</topology>
    </subcellularLocation>
</comment>
<feature type="transmembrane region" description="Helical" evidence="20">
    <location>
        <begin position="230"/>
        <end position="251"/>
    </location>
</feature>
<keyword evidence="6 19" id="KW-0349">Heme</keyword>
<evidence type="ECO:0000256" key="3">
    <source>
        <dbReference type="ARBA" id="ARBA00011649"/>
    </source>
</evidence>
<evidence type="ECO:0000256" key="12">
    <source>
        <dbReference type="ARBA" id="ARBA00022989"/>
    </source>
</evidence>
<feature type="binding site" description="axial binding residue" evidence="19">
    <location>
        <position position="183"/>
    </location>
    <ligand>
        <name>heme b</name>
        <dbReference type="ChEBI" id="CHEBI:60344"/>
        <label>b562</label>
    </ligand>
    <ligandPart>
        <name>Fe</name>
        <dbReference type="ChEBI" id="CHEBI:18248"/>
    </ligandPart>
</feature>
<feature type="transmembrane region" description="Helical" evidence="20">
    <location>
        <begin position="289"/>
        <end position="307"/>
    </location>
</feature>
<evidence type="ECO:0000313" key="23">
    <source>
        <dbReference type="EMBL" id="BAO52806.1"/>
    </source>
</evidence>
<keyword evidence="15 20" id="KW-0496">Mitochondrion</keyword>
<evidence type="ECO:0000256" key="10">
    <source>
        <dbReference type="ARBA" id="ARBA00022792"/>
    </source>
</evidence>
<feature type="binding site" description="axial binding residue" evidence="19">
    <location>
        <position position="84"/>
    </location>
    <ligand>
        <name>heme b</name>
        <dbReference type="ChEBI" id="CHEBI:60344"/>
        <label>b562</label>
    </ligand>
    <ligandPart>
        <name>Fe</name>
        <dbReference type="ChEBI" id="CHEBI:18248"/>
    </ligandPart>
</feature>
<dbReference type="PROSITE" id="PS51003">
    <property type="entry name" value="CYTB_CTER"/>
    <property type="match status" value="1"/>
</dbReference>
<dbReference type="Pfam" id="PF00032">
    <property type="entry name" value="Cytochrom_B_C"/>
    <property type="match status" value="1"/>
</dbReference>
<keyword evidence="12 20" id="KW-1133">Transmembrane helix</keyword>
<evidence type="ECO:0000256" key="20">
    <source>
        <dbReference type="RuleBase" id="RU362117"/>
    </source>
</evidence>
<evidence type="ECO:0000256" key="6">
    <source>
        <dbReference type="ARBA" id="ARBA00022617"/>
    </source>
</evidence>
<dbReference type="SUPFAM" id="SSF81342">
    <property type="entry name" value="Transmembrane di-heme cytochromes"/>
    <property type="match status" value="1"/>
</dbReference>